<dbReference type="AlphaFoldDB" id="A0A3R9NES7"/>
<keyword evidence="2" id="KW-0560">Oxidoreductase</keyword>
<dbReference type="PANTHER" id="PTHR11709">
    <property type="entry name" value="MULTI-COPPER OXIDASE"/>
    <property type="match status" value="1"/>
</dbReference>
<dbReference type="PROSITE" id="PS00080">
    <property type="entry name" value="MULTICOPPER_OXIDASE2"/>
    <property type="match status" value="1"/>
</dbReference>
<evidence type="ECO:0000259" key="8">
    <source>
        <dbReference type="Pfam" id="PF07732"/>
    </source>
</evidence>
<dbReference type="CDD" id="cd13896">
    <property type="entry name" value="CuRO_3_CopA"/>
    <property type="match status" value="1"/>
</dbReference>
<dbReference type="Pfam" id="PF07731">
    <property type="entry name" value="Cu-oxidase_2"/>
    <property type="match status" value="1"/>
</dbReference>
<keyword evidence="3" id="KW-0186">Copper</keyword>
<organism evidence="9 10">
    <name type="scientific">Hymenobacter rigui</name>
    <dbReference type="NCBI Taxonomy" id="334424"/>
    <lineage>
        <taxon>Bacteria</taxon>
        <taxon>Pseudomonadati</taxon>
        <taxon>Bacteroidota</taxon>
        <taxon>Cytophagia</taxon>
        <taxon>Cytophagales</taxon>
        <taxon>Hymenobacteraceae</taxon>
        <taxon>Hymenobacter</taxon>
    </lineage>
</organism>
<gene>
    <name evidence="9" type="ORF">EI291_18135</name>
</gene>
<feature type="domain" description="Plastocyanin-like" evidence="8">
    <location>
        <begin position="69"/>
        <end position="178"/>
    </location>
</feature>
<reference evidence="9 10" key="1">
    <citation type="submission" date="2018-12" db="EMBL/GenBank/DDBJ databases">
        <authorList>
            <person name="Feng G."/>
            <person name="Zhu H."/>
        </authorList>
    </citation>
    <scope>NUCLEOTIDE SEQUENCE [LARGE SCALE GENOMIC DNA]</scope>
    <source>
        <strain evidence="9 10">KCTC 12533</strain>
    </source>
</reference>
<dbReference type="OrthoDB" id="9757546at2"/>
<feature type="domain" description="Plastocyanin-like" evidence="6">
    <location>
        <begin position="185"/>
        <end position="328"/>
    </location>
</feature>
<dbReference type="Pfam" id="PF00394">
    <property type="entry name" value="Cu-oxidase"/>
    <property type="match status" value="1"/>
</dbReference>
<accession>A0A3R9NES7</accession>
<protein>
    <submittedName>
        <fullName evidence="9">Copper oxidase</fullName>
    </submittedName>
</protein>
<evidence type="ECO:0000313" key="9">
    <source>
        <dbReference type="EMBL" id="RSK45516.1"/>
    </source>
</evidence>
<evidence type="ECO:0000313" key="10">
    <source>
        <dbReference type="Proteomes" id="UP000273500"/>
    </source>
</evidence>
<dbReference type="GO" id="GO:0016491">
    <property type="term" value="F:oxidoreductase activity"/>
    <property type="evidence" value="ECO:0007669"/>
    <property type="project" value="UniProtKB-KW"/>
</dbReference>
<keyword evidence="1" id="KW-0479">Metal-binding</keyword>
<feature type="region of interest" description="Disordered" evidence="4">
    <location>
        <begin position="384"/>
        <end position="467"/>
    </location>
</feature>
<proteinExistence type="predicted"/>
<dbReference type="SUPFAM" id="SSF49503">
    <property type="entry name" value="Cupredoxins"/>
    <property type="match status" value="3"/>
</dbReference>
<evidence type="ECO:0000256" key="4">
    <source>
        <dbReference type="SAM" id="MobiDB-lite"/>
    </source>
</evidence>
<dbReference type="PANTHER" id="PTHR11709:SF394">
    <property type="entry name" value="FI03373P-RELATED"/>
    <property type="match status" value="1"/>
</dbReference>
<dbReference type="InterPro" id="IPR002355">
    <property type="entry name" value="Cu_oxidase_Cu_BS"/>
</dbReference>
<name>A0A3R9NES7_9BACT</name>
<dbReference type="EMBL" id="RWIT01000013">
    <property type="protein sequence ID" value="RSK45516.1"/>
    <property type="molecule type" value="Genomic_DNA"/>
</dbReference>
<dbReference type="InterPro" id="IPR033138">
    <property type="entry name" value="Cu_oxidase_CS"/>
</dbReference>
<feature type="domain" description="Plastocyanin-like" evidence="7">
    <location>
        <begin position="506"/>
        <end position="616"/>
    </location>
</feature>
<dbReference type="InterPro" id="IPR011706">
    <property type="entry name" value="Cu-oxidase_C"/>
</dbReference>
<keyword evidence="10" id="KW-1185">Reference proteome</keyword>
<dbReference type="GO" id="GO:0005507">
    <property type="term" value="F:copper ion binding"/>
    <property type="evidence" value="ECO:0007669"/>
    <property type="project" value="InterPro"/>
</dbReference>
<dbReference type="InterPro" id="IPR045087">
    <property type="entry name" value="Cu-oxidase_fam"/>
</dbReference>
<dbReference type="InterPro" id="IPR034279">
    <property type="entry name" value="CuRO_3_CopA"/>
</dbReference>
<feature type="signal peptide" evidence="5">
    <location>
        <begin position="1"/>
        <end position="18"/>
    </location>
</feature>
<sequence>MRYIMLLTMLAAALQAHAQHMPGMPMPQDKQPYLTQSAPPAQQTQGTVVVPRTSYVGKRVEYDLYVEDRLVNFTGRMRHAIGVNGQIPAPTLRFNEGDTAVIRVHNQMAMETSVHWHGLLVPNQYDGVPYLNTPPIKPGTVHTYTFPLRQSGTYWYHSHTMLQEQEGLYGSIVVQPKEIQYQLKEYVLVLSDWTDHRPKEVLRYLKRAGEWFAVQKGATQSYGEALAAGYFKDKLKQEWQRMPAMDVTDVFYNKFLMNGQELNYFRDAKPGEVVRLRVINGSASSYFKLQYAGGPMQVIAADGINVEPFPTSKLEIATAETYDLLITVPSMGAAELRATSSDVTGYTSGYFGQGEPMRAPDLPKLNYFQMTREMNSMGNMSGMQMGGAGQMDTKNASNGHAGQEMNMGNHAPSGTPAKPGSGSMPGMDMRHGTAPASSTAPPRNRPMNMQEKGDMGMGSLQDSGDMGGMNMAGMQMGSMSMGGDFNYNQLRALNPTTLDSTKQWREIHLTLTGNMLRYVWSFDNRTLSESDNIPIRKGENVRMVFQNMTMMRHPLHLHGHFFRLVNAQGAYSPMKHTFDIQSMGKVTIEFDANEDQDWFFHCHTLYHMMSGMARVISYEGSPQNEFARTGYRHLKREDNRLYPWADVAVHSQGAFLEANLSNNKNALEFEGRLNYQGNYETETHLLRYLDKRQFLAAFVGYDLRDNKTLRSASDAEGGNRRTPENNRNFRRQAEVGVYYMLPLLVRAELRTDLTGQVRAQLERRDLPLSNNLFLDIRGNTDREFTLGVRYMVSKYASLSTNYDNQYGWGAGLTFHY</sequence>
<dbReference type="PROSITE" id="PS00079">
    <property type="entry name" value="MULTICOPPER_OXIDASE1"/>
    <property type="match status" value="1"/>
</dbReference>
<evidence type="ECO:0000256" key="2">
    <source>
        <dbReference type="ARBA" id="ARBA00023002"/>
    </source>
</evidence>
<dbReference type="InterPro" id="IPR008972">
    <property type="entry name" value="Cupredoxin"/>
</dbReference>
<dbReference type="InterPro" id="IPR034284">
    <property type="entry name" value="CuRO_1_CopA"/>
</dbReference>
<keyword evidence="5" id="KW-0732">Signal</keyword>
<dbReference type="InterPro" id="IPR001117">
    <property type="entry name" value="Cu-oxidase_2nd"/>
</dbReference>
<evidence type="ECO:0000259" key="7">
    <source>
        <dbReference type="Pfam" id="PF07731"/>
    </source>
</evidence>
<feature type="chain" id="PRO_5018729484" evidence="5">
    <location>
        <begin position="19"/>
        <end position="816"/>
    </location>
</feature>
<evidence type="ECO:0000256" key="3">
    <source>
        <dbReference type="ARBA" id="ARBA00023008"/>
    </source>
</evidence>
<dbReference type="InterPro" id="IPR011707">
    <property type="entry name" value="Cu-oxidase-like_N"/>
</dbReference>
<dbReference type="Proteomes" id="UP000273500">
    <property type="component" value="Unassembled WGS sequence"/>
</dbReference>
<dbReference type="Gene3D" id="2.60.40.420">
    <property type="entry name" value="Cupredoxins - blue copper proteins"/>
    <property type="match status" value="3"/>
</dbReference>
<dbReference type="CDD" id="cd13848">
    <property type="entry name" value="CuRO_1_CopA"/>
    <property type="match status" value="1"/>
</dbReference>
<comment type="caution">
    <text evidence="9">The sequence shown here is derived from an EMBL/GenBank/DDBJ whole genome shotgun (WGS) entry which is preliminary data.</text>
</comment>
<evidence type="ECO:0000259" key="6">
    <source>
        <dbReference type="Pfam" id="PF00394"/>
    </source>
</evidence>
<evidence type="ECO:0000256" key="1">
    <source>
        <dbReference type="ARBA" id="ARBA00022723"/>
    </source>
</evidence>
<dbReference type="Pfam" id="PF07732">
    <property type="entry name" value="Cu-oxidase_3"/>
    <property type="match status" value="1"/>
</dbReference>
<evidence type="ECO:0000256" key="5">
    <source>
        <dbReference type="SAM" id="SignalP"/>
    </source>
</evidence>